<dbReference type="EMBL" id="AP026867">
    <property type="protein sequence ID" value="BDS11944.1"/>
    <property type="molecule type" value="Genomic_DNA"/>
</dbReference>
<keyword evidence="2" id="KW-1185">Reference proteome</keyword>
<proteinExistence type="predicted"/>
<protein>
    <submittedName>
        <fullName evidence="1">Uncharacterized protein</fullName>
    </submittedName>
</protein>
<sequence length="126" mass="15068">MKKMMNRIALSKDQIRVLFKILCDIKFESLDEDYDKYVYSPIFNTLLKNIGEAFYENFKEMNNPFKQEVYLEDKWKLNVIEKRLQYLLENNSSNTHGEMLKSVTYPFLINKKDKKEKGVPPQKPTC</sequence>
<evidence type="ECO:0000313" key="1">
    <source>
        <dbReference type="EMBL" id="BDS11944.1"/>
    </source>
</evidence>
<dbReference type="Proteomes" id="UP001060919">
    <property type="component" value="Chromosome"/>
</dbReference>
<accession>A0A915YF89</accession>
<gene>
    <name evidence="1" type="ORF">AsAng_0026590</name>
</gene>
<reference evidence="1" key="1">
    <citation type="submission" date="2022-09" db="EMBL/GenBank/DDBJ databases">
        <title>Aureispira anguillicida sp. nov., isolated from Leptocephalus of Japanese eel Anguilla japonica.</title>
        <authorList>
            <person name="Yuasa K."/>
            <person name="Mekata T."/>
            <person name="Ikunari K."/>
        </authorList>
    </citation>
    <scope>NUCLEOTIDE SEQUENCE</scope>
    <source>
        <strain evidence="1">EL160426</strain>
    </source>
</reference>
<evidence type="ECO:0000313" key="2">
    <source>
        <dbReference type="Proteomes" id="UP001060919"/>
    </source>
</evidence>
<dbReference type="KEGG" id="aup:AsAng_0026590"/>
<name>A0A915YF89_9BACT</name>
<organism evidence="1 2">
    <name type="scientific">Aureispira anguillae</name>
    <dbReference type="NCBI Taxonomy" id="2864201"/>
    <lineage>
        <taxon>Bacteria</taxon>
        <taxon>Pseudomonadati</taxon>
        <taxon>Bacteroidota</taxon>
        <taxon>Saprospiria</taxon>
        <taxon>Saprospirales</taxon>
        <taxon>Saprospiraceae</taxon>
        <taxon>Aureispira</taxon>
    </lineage>
</organism>
<dbReference type="RefSeq" id="WP_264793076.1">
    <property type="nucleotide sequence ID" value="NZ_AP026867.1"/>
</dbReference>
<dbReference type="AlphaFoldDB" id="A0A915YF89"/>